<dbReference type="AlphaFoldDB" id="A0AA95F2I5"/>
<dbReference type="GO" id="GO:0036431">
    <property type="term" value="F:dCMP kinase activity"/>
    <property type="evidence" value="ECO:0007669"/>
    <property type="project" value="InterPro"/>
</dbReference>
<evidence type="ECO:0000256" key="8">
    <source>
        <dbReference type="HAMAP-Rule" id="MF_00238"/>
    </source>
</evidence>
<dbReference type="GO" id="GO:0015949">
    <property type="term" value="P:nucleobase-containing small molecule interconversion"/>
    <property type="evidence" value="ECO:0007669"/>
    <property type="project" value="TreeGrafter"/>
</dbReference>
<evidence type="ECO:0000256" key="1">
    <source>
        <dbReference type="ARBA" id="ARBA00009427"/>
    </source>
</evidence>
<comment type="catalytic activity">
    <reaction evidence="6 8">
        <text>dCMP + ATP = dCDP + ADP</text>
        <dbReference type="Rhea" id="RHEA:25094"/>
        <dbReference type="ChEBI" id="CHEBI:30616"/>
        <dbReference type="ChEBI" id="CHEBI:57566"/>
        <dbReference type="ChEBI" id="CHEBI:58593"/>
        <dbReference type="ChEBI" id="CHEBI:456216"/>
        <dbReference type="EC" id="2.7.4.25"/>
    </reaction>
</comment>
<feature type="binding site" evidence="8">
    <location>
        <begin position="14"/>
        <end position="22"/>
    </location>
    <ligand>
        <name>ATP</name>
        <dbReference type="ChEBI" id="CHEBI:30616"/>
    </ligand>
</feature>
<evidence type="ECO:0000256" key="3">
    <source>
        <dbReference type="ARBA" id="ARBA00022741"/>
    </source>
</evidence>
<dbReference type="Pfam" id="PF02224">
    <property type="entry name" value="Cytidylate_kin"/>
    <property type="match status" value="1"/>
</dbReference>
<protein>
    <recommendedName>
        <fullName evidence="8">Cytidylate kinase</fullName>
        <shortName evidence="8">CK</shortName>
        <ecNumber evidence="8">2.7.4.25</ecNumber>
    </recommendedName>
    <alternativeName>
        <fullName evidence="8">Cytidine monophosphate kinase</fullName>
        <shortName evidence="8">CMP kinase</shortName>
    </alternativeName>
</protein>
<comment type="catalytic activity">
    <reaction evidence="7 8">
        <text>CMP + ATP = CDP + ADP</text>
        <dbReference type="Rhea" id="RHEA:11600"/>
        <dbReference type="ChEBI" id="CHEBI:30616"/>
        <dbReference type="ChEBI" id="CHEBI:58069"/>
        <dbReference type="ChEBI" id="CHEBI:60377"/>
        <dbReference type="ChEBI" id="CHEBI:456216"/>
        <dbReference type="EC" id="2.7.4.25"/>
    </reaction>
</comment>
<dbReference type="HAMAP" id="MF_00238">
    <property type="entry name" value="Cytidyl_kinase_type1"/>
    <property type="match status" value="1"/>
</dbReference>
<sequence length="233" mass="25502">MNSHTQPINIAIDGPAGAGKSTVARLVAKSLQYIYVDTGAMYRAVTFKVLEAGLSVEDEAGIAHLTETLDIILRPGEQAQQVFVNSEEVSAKLRTLDINRNVSYIARIEAVRTKMADLQRQMSLAKGVVMDGRDIGTHVLPNAELKVFLTASARERATRRFKELGDDAGITLEQLEQEITTRDRLDQEREIAPLICAADARLIDSTSQTIDEVAKQIVQWGLAIARTISTGGK</sequence>
<evidence type="ECO:0000256" key="5">
    <source>
        <dbReference type="ARBA" id="ARBA00022840"/>
    </source>
</evidence>
<accession>A0AA95F2I5</accession>
<keyword evidence="2 8" id="KW-0808">Transferase</keyword>
<dbReference type="CDD" id="cd02020">
    <property type="entry name" value="CMPK"/>
    <property type="match status" value="1"/>
</dbReference>
<name>A0AA95F2I5_9BACL</name>
<proteinExistence type="inferred from homology"/>
<dbReference type="EC" id="2.7.4.25" evidence="8"/>
<reference evidence="10" key="1">
    <citation type="submission" date="2023-03" db="EMBL/GenBank/DDBJ databases">
        <title>Andean soil-derived lignocellulolytic bacterial consortium as a source of novel taxa and putative plastic-active enzymes.</title>
        <authorList>
            <person name="Diaz-Garcia L."/>
            <person name="Chuvochina M."/>
            <person name="Feuerriegel G."/>
            <person name="Bunk B."/>
            <person name="Sproer C."/>
            <person name="Streit W.R."/>
            <person name="Rodriguez L.M."/>
            <person name="Overmann J."/>
            <person name="Jimenez D.J."/>
        </authorList>
    </citation>
    <scope>NUCLEOTIDE SEQUENCE</scope>
    <source>
        <strain evidence="10">MAG 2441</strain>
    </source>
</reference>
<keyword evidence="11" id="KW-1185">Reference proteome</keyword>
<comment type="similarity">
    <text evidence="1 8">Belongs to the cytidylate kinase family. Type 1 subfamily.</text>
</comment>
<dbReference type="PANTHER" id="PTHR21299:SF2">
    <property type="entry name" value="CYTIDYLATE KINASE"/>
    <property type="match status" value="1"/>
</dbReference>
<dbReference type="GO" id="GO:0005829">
    <property type="term" value="C:cytosol"/>
    <property type="evidence" value="ECO:0007669"/>
    <property type="project" value="TreeGrafter"/>
</dbReference>
<dbReference type="GO" id="GO:0006220">
    <property type="term" value="P:pyrimidine nucleotide metabolic process"/>
    <property type="evidence" value="ECO:0007669"/>
    <property type="project" value="UniProtKB-UniRule"/>
</dbReference>
<keyword evidence="4 8" id="KW-0418">Kinase</keyword>
<dbReference type="PANTHER" id="PTHR21299">
    <property type="entry name" value="CYTIDYLATE KINASE/PANTOATE-BETA-ALANINE LIGASE"/>
    <property type="match status" value="1"/>
</dbReference>
<keyword evidence="8" id="KW-0963">Cytoplasm</keyword>
<dbReference type="EMBL" id="CP119317">
    <property type="protein sequence ID" value="WEK55668.1"/>
    <property type="molecule type" value="Genomic_DNA"/>
</dbReference>
<keyword evidence="3 8" id="KW-0547">Nucleotide-binding</keyword>
<dbReference type="InterPro" id="IPR027417">
    <property type="entry name" value="P-loop_NTPase"/>
</dbReference>
<dbReference type="NCBIfam" id="TIGR00017">
    <property type="entry name" value="cmk"/>
    <property type="match status" value="1"/>
</dbReference>
<feature type="domain" description="Cytidylate kinase" evidence="9">
    <location>
        <begin position="10"/>
        <end position="219"/>
    </location>
</feature>
<dbReference type="InterPro" id="IPR011994">
    <property type="entry name" value="Cytidylate_kinase_dom"/>
</dbReference>
<dbReference type="InterPro" id="IPR003136">
    <property type="entry name" value="Cytidylate_kin"/>
</dbReference>
<evidence type="ECO:0000256" key="4">
    <source>
        <dbReference type="ARBA" id="ARBA00022777"/>
    </source>
</evidence>
<evidence type="ECO:0000259" key="9">
    <source>
        <dbReference type="Pfam" id="PF02224"/>
    </source>
</evidence>
<evidence type="ECO:0000313" key="10">
    <source>
        <dbReference type="EMBL" id="WEK55668.1"/>
    </source>
</evidence>
<evidence type="ECO:0000256" key="7">
    <source>
        <dbReference type="ARBA" id="ARBA00048478"/>
    </source>
</evidence>
<dbReference type="GO" id="GO:0005524">
    <property type="term" value="F:ATP binding"/>
    <property type="evidence" value="ECO:0007669"/>
    <property type="project" value="UniProtKB-UniRule"/>
</dbReference>
<gene>
    <name evidence="8 10" type="primary">cmk</name>
    <name evidence="10" type="ORF">P0Y55_06370</name>
</gene>
<organism evidence="10 11">
    <name type="scientific">Candidatus Cohnella colombiensis</name>
    <dbReference type="NCBI Taxonomy" id="3121368"/>
    <lineage>
        <taxon>Bacteria</taxon>
        <taxon>Bacillati</taxon>
        <taxon>Bacillota</taxon>
        <taxon>Bacilli</taxon>
        <taxon>Bacillales</taxon>
        <taxon>Paenibacillaceae</taxon>
        <taxon>Cohnella</taxon>
    </lineage>
</organism>
<evidence type="ECO:0000256" key="2">
    <source>
        <dbReference type="ARBA" id="ARBA00022679"/>
    </source>
</evidence>
<keyword evidence="5 8" id="KW-0067">ATP-binding</keyword>
<evidence type="ECO:0000256" key="6">
    <source>
        <dbReference type="ARBA" id="ARBA00047615"/>
    </source>
</evidence>
<evidence type="ECO:0000313" key="11">
    <source>
        <dbReference type="Proteomes" id="UP001178662"/>
    </source>
</evidence>
<comment type="subcellular location">
    <subcellularLocation>
        <location evidence="8">Cytoplasm</location>
    </subcellularLocation>
</comment>
<dbReference type="Gene3D" id="3.40.50.300">
    <property type="entry name" value="P-loop containing nucleotide triphosphate hydrolases"/>
    <property type="match status" value="1"/>
</dbReference>
<dbReference type="Proteomes" id="UP001178662">
    <property type="component" value="Chromosome"/>
</dbReference>
<dbReference type="SUPFAM" id="SSF52540">
    <property type="entry name" value="P-loop containing nucleoside triphosphate hydrolases"/>
    <property type="match status" value="1"/>
</dbReference>